<organism evidence="1 2">
    <name type="scientific">Rhabditophanes sp. KR3021</name>
    <dbReference type="NCBI Taxonomy" id="114890"/>
    <lineage>
        <taxon>Eukaryota</taxon>
        <taxon>Metazoa</taxon>
        <taxon>Ecdysozoa</taxon>
        <taxon>Nematoda</taxon>
        <taxon>Chromadorea</taxon>
        <taxon>Rhabditida</taxon>
        <taxon>Tylenchina</taxon>
        <taxon>Panagrolaimomorpha</taxon>
        <taxon>Strongyloidoidea</taxon>
        <taxon>Alloionematidae</taxon>
        <taxon>Rhabditophanes</taxon>
    </lineage>
</organism>
<dbReference type="WBParaSite" id="RSKR_0000713000.1">
    <property type="protein sequence ID" value="RSKR_0000713000.1"/>
    <property type="gene ID" value="RSKR_0000713000"/>
</dbReference>
<evidence type="ECO:0000313" key="1">
    <source>
        <dbReference type="Proteomes" id="UP000095286"/>
    </source>
</evidence>
<sequence>MESQEEENIEDQVTAGMTKQDDSGQDQKSSVRNIQQVVDAPITQVEDSSLEVSEESDSFVDEDNIDNYLSDEEEDRSSETPEESNDSIDEDDSATALSKNKEIKPSEGKKPHCRRNIRHTKNCNTMVNNVIDSNGRENMYKSLQEKDELGEFYVYALLSGKKMPKTIEEFLLRLFYIGKGTKDRMGAHYRYVRYECYCSNKKKMKHILDLLNNGEGFIGIKIVENLSETLSLVLESPLIDKYSKQLLNKSKVNISIPDILKLLKLITICYVVQ</sequence>
<evidence type="ECO:0000313" key="2">
    <source>
        <dbReference type="WBParaSite" id="RSKR_0000713000.1"/>
    </source>
</evidence>
<accession>A0AC35U3J4</accession>
<name>A0AC35U3J4_9BILA</name>
<reference evidence="2" key="1">
    <citation type="submission" date="2016-11" db="UniProtKB">
        <authorList>
            <consortium name="WormBaseParasite"/>
        </authorList>
    </citation>
    <scope>IDENTIFICATION</scope>
    <source>
        <strain evidence="2">KR3021</strain>
    </source>
</reference>
<protein>
    <submittedName>
        <fullName evidence="2">RRM domain-containing protein</fullName>
    </submittedName>
</protein>
<dbReference type="Proteomes" id="UP000095286">
    <property type="component" value="Unplaced"/>
</dbReference>
<proteinExistence type="predicted"/>